<dbReference type="GO" id="GO:0019478">
    <property type="term" value="P:D-amino acid catabolic process"/>
    <property type="evidence" value="ECO:0007669"/>
    <property type="project" value="UniProtKB-UniRule"/>
</dbReference>
<keyword evidence="2" id="KW-0963">Cytoplasm</keyword>
<dbReference type="RefSeq" id="WP_132249118.1">
    <property type="nucleotide sequence ID" value="NZ_SMAL01000001.1"/>
</dbReference>
<protein>
    <recommendedName>
        <fullName evidence="2">D-aminoacyl-tRNA deacylase</fullName>
        <shortName evidence="2">DTD</shortName>
        <ecNumber evidence="2">3.1.1.96</ecNumber>
    </recommendedName>
    <alternativeName>
        <fullName evidence="2">Gly-tRNA(Ala) deacylase</fullName>
        <ecNumber evidence="2">3.1.1.-</ecNumber>
    </alternativeName>
</protein>
<keyword evidence="2" id="KW-0694">RNA-binding</keyword>
<comment type="subunit">
    <text evidence="2">Homodimer.</text>
</comment>
<dbReference type="InterPro" id="IPR023509">
    <property type="entry name" value="DTD-like_sf"/>
</dbReference>
<dbReference type="EC" id="3.1.1.96" evidence="2"/>
<comment type="similarity">
    <text evidence="1 2">Belongs to the DTD family.</text>
</comment>
<dbReference type="GO" id="GO:0043908">
    <property type="term" value="F:Ser(Gly)-tRNA(Ala) hydrolase activity"/>
    <property type="evidence" value="ECO:0007669"/>
    <property type="project" value="UniProtKB-UniRule"/>
</dbReference>
<keyword evidence="4" id="KW-1185">Reference proteome</keyword>
<dbReference type="AlphaFoldDB" id="A0A4R3MQI4"/>
<dbReference type="GO" id="GO:0106026">
    <property type="term" value="F:Gly-tRNA(Ala) deacylase activity"/>
    <property type="evidence" value="ECO:0007669"/>
    <property type="project" value="UniProtKB-UniRule"/>
</dbReference>
<gene>
    <name evidence="2" type="primary">dtd</name>
    <name evidence="3" type="ORF">EDC18_10178</name>
</gene>
<feature type="short sequence motif" description="Gly-cisPro motif, important for rejection of L-amino acids" evidence="2">
    <location>
        <begin position="137"/>
        <end position="138"/>
    </location>
</feature>
<dbReference type="GO" id="GO:0051500">
    <property type="term" value="F:D-tyrosyl-tRNA(Tyr) deacylase activity"/>
    <property type="evidence" value="ECO:0007669"/>
    <property type="project" value="TreeGrafter"/>
</dbReference>
<dbReference type="GO" id="GO:0005737">
    <property type="term" value="C:cytoplasm"/>
    <property type="evidence" value="ECO:0007669"/>
    <property type="project" value="UniProtKB-SubCell"/>
</dbReference>
<proteinExistence type="inferred from homology"/>
<evidence type="ECO:0000313" key="3">
    <source>
        <dbReference type="EMBL" id="TCT16783.1"/>
    </source>
</evidence>
<dbReference type="HAMAP" id="MF_00518">
    <property type="entry name" value="Deacylase_Dtd"/>
    <property type="match status" value="1"/>
</dbReference>
<dbReference type="Pfam" id="PF02580">
    <property type="entry name" value="Tyr_Deacylase"/>
    <property type="match status" value="1"/>
</dbReference>
<dbReference type="PANTHER" id="PTHR10472:SF5">
    <property type="entry name" value="D-AMINOACYL-TRNA DEACYLASE 1"/>
    <property type="match status" value="1"/>
</dbReference>
<comment type="catalytic activity">
    <reaction evidence="2">
        <text>a D-aminoacyl-tRNA + H2O = a tRNA + a D-alpha-amino acid + H(+)</text>
        <dbReference type="Rhea" id="RHEA:13953"/>
        <dbReference type="Rhea" id="RHEA-COMP:10123"/>
        <dbReference type="Rhea" id="RHEA-COMP:10124"/>
        <dbReference type="ChEBI" id="CHEBI:15377"/>
        <dbReference type="ChEBI" id="CHEBI:15378"/>
        <dbReference type="ChEBI" id="CHEBI:59871"/>
        <dbReference type="ChEBI" id="CHEBI:78442"/>
        <dbReference type="ChEBI" id="CHEBI:79333"/>
        <dbReference type="EC" id="3.1.1.96"/>
    </reaction>
</comment>
<dbReference type="OrthoDB" id="9801395at2"/>
<keyword evidence="2" id="KW-0378">Hydrolase</keyword>
<dbReference type="SUPFAM" id="SSF69500">
    <property type="entry name" value="DTD-like"/>
    <property type="match status" value="1"/>
</dbReference>
<dbReference type="InterPro" id="IPR003732">
    <property type="entry name" value="Daa-tRNA_deacyls_DTD"/>
</dbReference>
<keyword evidence="2" id="KW-0820">tRNA-binding</keyword>
<dbReference type="Proteomes" id="UP000294902">
    <property type="component" value="Unassembled WGS sequence"/>
</dbReference>
<evidence type="ECO:0000313" key="4">
    <source>
        <dbReference type="Proteomes" id="UP000294902"/>
    </source>
</evidence>
<evidence type="ECO:0000256" key="2">
    <source>
        <dbReference type="HAMAP-Rule" id="MF_00518"/>
    </source>
</evidence>
<dbReference type="Gene3D" id="3.50.80.10">
    <property type="entry name" value="D-tyrosyl-tRNA(Tyr) deacylase"/>
    <property type="match status" value="1"/>
</dbReference>
<name>A0A4R3MQI4_9FIRM</name>
<comment type="subcellular location">
    <subcellularLocation>
        <location evidence="2">Cytoplasm</location>
    </subcellularLocation>
</comment>
<accession>A0A4R3MQI4</accession>
<dbReference type="FunFam" id="3.50.80.10:FF:000001">
    <property type="entry name" value="D-aminoacyl-tRNA deacylase"/>
    <property type="match status" value="1"/>
</dbReference>
<comment type="caution">
    <text evidence="3">The sequence shown here is derived from an EMBL/GenBank/DDBJ whole genome shotgun (WGS) entry which is preliminary data.</text>
</comment>
<evidence type="ECO:0000256" key="1">
    <source>
        <dbReference type="ARBA" id="ARBA00009673"/>
    </source>
</evidence>
<reference evidence="3 4" key="1">
    <citation type="submission" date="2019-03" db="EMBL/GenBank/DDBJ databases">
        <title>Genomic Encyclopedia of Type Strains, Phase IV (KMG-IV): sequencing the most valuable type-strain genomes for metagenomic binning, comparative biology and taxonomic classification.</title>
        <authorList>
            <person name="Goeker M."/>
        </authorList>
    </citation>
    <scope>NUCLEOTIDE SEQUENCE [LARGE SCALE GENOMIC DNA]</scope>
    <source>
        <strain evidence="3 4">DSM 24629</strain>
    </source>
</reference>
<dbReference type="EMBL" id="SMAL01000001">
    <property type="protein sequence ID" value="TCT16783.1"/>
    <property type="molecule type" value="Genomic_DNA"/>
</dbReference>
<comment type="function">
    <text evidence="2">An aminoacyl-tRNA editing enzyme that deacylates mischarged D-aminoacyl-tRNAs. Also deacylates mischarged glycyl-tRNA(Ala), protecting cells against glycine mischarging by AlaRS. Acts via tRNA-based rather than protein-based catalysis; rejects L-amino acids rather than detecting D-amino acids in the active site. By recycling D-aminoacyl-tRNA to D-amino acids and free tRNA molecules, this enzyme counteracts the toxicity associated with the formation of D-aminoacyl-tRNA entities in vivo and helps enforce protein L-homochirality.</text>
</comment>
<comment type="catalytic activity">
    <reaction evidence="2">
        <text>glycyl-tRNA(Ala) + H2O = tRNA(Ala) + glycine + H(+)</text>
        <dbReference type="Rhea" id="RHEA:53744"/>
        <dbReference type="Rhea" id="RHEA-COMP:9657"/>
        <dbReference type="Rhea" id="RHEA-COMP:13640"/>
        <dbReference type="ChEBI" id="CHEBI:15377"/>
        <dbReference type="ChEBI" id="CHEBI:15378"/>
        <dbReference type="ChEBI" id="CHEBI:57305"/>
        <dbReference type="ChEBI" id="CHEBI:78442"/>
        <dbReference type="ChEBI" id="CHEBI:78522"/>
    </reaction>
</comment>
<comment type="domain">
    <text evidence="2">A Gly-cisPro motif from one monomer fits into the active site of the other monomer to allow specific chiral rejection of L-amino acids.</text>
</comment>
<dbReference type="PANTHER" id="PTHR10472">
    <property type="entry name" value="D-TYROSYL-TRNA TYR DEACYLASE"/>
    <property type="match status" value="1"/>
</dbReference>
<sequence length="149" mass="16685">MRAVIQRVSKGSVKVNGEIVGKIDKGILALIGISDSDNDETIQYIIQKILDLRIFEDDNDKMNLSLKDIKGGLLVVPNFTLYGDCRKGRRPSYASGASVENARLIFEKFMTQLKNSYDLVEQGVFQAEMQVELLNDGPVTLLIDSERNF</sequence>
<dbReference type="NCBIfam" id="TIGR00256">
    <property type="entry name" value="D-aminoacyl-tRNA deacylase"/>
    <property type="match status" value="1"/>
</dbReference>
<organism evidence="3 4">
    <name type="scientific">Natranaerovirga pectinivora</name>
    <dbReference type="NCBI Taxonomy" id="682400"/>
    <lineage>
        <taxon>Bacteria</taxon>
        <taxon>Bacillati</taxon>
        <taxon>Bacillota</taxon>
        <taxon>Clostridia</taxon>
        <taxon>Lachnospirales</taxon>
        <taxon>Natranaerovirgaceae</taxon>
        <taxon>Natranaerovirga</taxon>
    </lineage>
</organism>
<dbReference type="GO" id="GO:0000049">
    <property type="term" value="F:tRNA binding"/>
    <property type="evidence" value="ECO:0007669"/>
    <property type="project" value="UniProtKB-UniRule"/>
</dbReference>
<dbReference type="EC" id="3.1.1.-" evidence="2"/>